<dbReference type="EMBL" id="JAXOVC010000005">
    <property type="protein sequence ID" value="KAK4502031.1"/>
    <property type="molecule type" value="Genomic_DNA"/>
</dbReference>
<dbReference type="PROSITE" id="PS00517">
    <property type="entry name" value="RNASE_3_1"/>
    <property type="match status" value="1"/>
</dbReference>
<name>A0ABR0EL81_ZASCE</name>
<comment type="caution">
    <text evidence="4">The sequence shown here is derived from an EMBL/GenBank/DDBJ whole genome shotgun (WGS) entry which is preliminary data.</text>
</comment>
<dbReference type="Gene3D" id="3.30.160.20">
    <property type="match status" value="1"/>
</dbReference>
<reference evidence="4 5" key="1">
    <citation type="journal article" date="2023" name="G3 (Bethesda)">
        <title>A chromosome-level genome assembly of Zasmidium syzygii isolated from banana leaves.</title>
        <authorList>
            <person name="van Westerhoven A.C."/>
            <person name="Mehrabi R."/>
            <person name="Talebi R."/>
            <person name="Steentjes M.B.F."/>
            <person name="Corcolon B."/>
            <person name="Chong P.A."/>
            <person name="Kema G.H.J."/>
            <person name="Seidl M.F."/>
        </authorList>
    </citation>
    <scope>NUCLEOTIDE SEQUENCE [LARGE SCALE GENOMIC DNA]</scope>
    <source>
        <strain evidence="4 5">P124</strain>
    </source>
</reference>
<dbReference type="InterPro" id="IPR000999">
    <property type="entry name" value="RNase_III_dom"/>
</dbReference>
<dbReference type="Gene3D" id="1.10.1520.10">
    <property type="entry name" value="Ribonuclease III domain"/>
    <property type="match status" value="1"/>
</dbReference>
<dbReference type="PANTHER" id="PTHR11207:SF0">
    <property type="entry name" value="RIBONUCLEASE 3"/>
    <property type="match status" value="1"/>
</dbReference>
<evidence type="ECO:0000313" key="5">
    <source>
        <dbReference type="Proteomes" id="UP001305779"/>
    </source>
</evidence>
<protein>
    <recommendedName>
        <fullName evidence="3">RNase III domain-containing protein</fullName>
    </recommendedName>
</protein>
<keyword evidence="1" id="KW-0694">RNA-binding</keyword>
<evidence type="ECO:0000256" key="2">
    <source>
        <dbReference type="SAM" id="MobiDB-lite"/>
    </source>
</evidence>
<sequence>MSDHKRAYVFDGQDSDGRPAKRQHQEYGRTYGDRRPSPPRTSHDDDKRANGRSDHGRTAYDDRKVQGRGGYEDRKAKGLDTYYGEGYIDHSKQAKKQKQKDSPAEPVKVPLPAVLPPLPTVTEEYSDAPFTHRSVTSESRSIADGKALSYERLEFLGDAYIELFASRLIFSRFPHLPTGQMSQLRELFVKNDTLAEYSRAYGFDGRINAVNLGRMQADSRKTNKPNKGYNKVLGDVFEAYVCAVVLSHRDQGFSIAEQWLYALWEPNLSEAIKQDKNYEASSAMPENGIIDPRTQYDPDAKVLLQKRIMSGAGKKLTYEPYKDPVELKGNQLGQSRHFIALYLTGYGYEKKFLGKGEGKNKVEAGNWAAMEAMYGDAKDLVDECEAISKTEKEKRLAERKAAEREDKDMGKEAGGEVKVE</sequence>
<dbReference type="Proteomes" id="UP001305779">
    <property type="component" value="Unassembled WGS sequence"/>
</dbReference>
<dbReference type="PANTHER" id="PTHR11207">
    <property type="entry name" value="RIBONUCLEASE III"/>
    <property type="match status" value="1"/>
</dbReference>
<feature type="compositionally biased region" description="Basic and acidic residues" evidence="2">
    <location>
        <begin position="15"/>
        <end position="76"/>
    </location>
</feature>
<keyword evidence="5" id="KW-1185">Reference proteome</keyword>
<evidence type="ECO:0000313" key="4">
    <source>
        <dbReference type="EMBL" id="KAK4502031.1"/>
    </source>
</evidence>
<feature type="domain" description="RNase III" evidence="3">
    <location>
        <begin position="130"/>
        <end position="249"/>
    </location>
</feature>
<feature type="region of interest" description="Disordered" evidence="2">
    <location>
        <begin position="390"/>
        <end position="420"/>
    </location>
</feature>
<dbReference type="InterPro" id="IPR036389">
    <property type="entry name" value="RNase_III_sf"/>
</dbReference>
<evidence type="ECO:0000259" key="3">
    <source>
        <dbReference type="PROSITE" id="PS50142"/>
    </source>
</evidence>
<gene>
    <name evidence="4" type="ORF">PRZ48_007842</name>
</gene>
<dbReference type="Pfam" id="PF00636">
    <property type="entry name" value="Ribonuclease_3"/>
    <property type="match status" value="1"/>
</dbReference>
<dbReference type="CDD" id="cd00593">
    <property type="entry name" value="RIBOc"/>
    <property type="match status" value="1"/>
</dbReference>
<dbReference type="PROSITE" id="PS50142">
    <property type="entry name" value="RNASE_3_2"/>
    <property type="match status" value="1"/>
</dbReference>
<feature type="region of interest" description="Disordered" evidence="2">
    <location>
        <begin position="1"/>
        <end position="76"/>
    </location>
</feature>
<dbReference type="SUPFAM" id="SSF69065">
    <property type="entry name" value="RNase III domain-like"/>
    <property type="match status" value="1"/>
</dbReference>
<feature type="region of interest" description="Disordered" evidence="2">
    <location>
        <begin position="91"/>
        <end position="120"/>
    </location>
</feature>
<evidence type="ECO:0000256" key="1">
    <source>
        <dbReference type="ARBA" id="ARBA00022884"/>
    </source>
</evidence>
<dbReference type="SMART" id="SM00535">
    <property type="entry name" value="RIBOc"/>
    <property type="match status" value="1"/>
</dbReference>
<accession>A0ABR0EL81</accession>
<organism evidence="4 5">
    <name type="scientific">Zasmidium cellare</name>
    <name type="common">Wine cellar mold</name>
    <name type="synonym">Racodium cellare</name>
    <dbReference type="NCBI Taxonomy" id="395010"/>
    <lineage>
        <taxon>Eukaryota</taxon>
        <taxon>Fungi</taxon>
        <taxon>Dikarya</taxon>
        <taxon>Ascomycota</taxon>
        <taxon>Pezizomycotina</taxon>
        <taxon>Dothideomycetes</taxon>
        <taxon>Dothideomycetidae</taxon>
        <taxon>Mycosphaerellales</taxon>
        <taxon>Mycosphaerellaceae</taxon>
        <taxon>Zasmidium</taxon>
    </lineage>
</organism>
<proteinExistence type="predicted"/>